<name>A0A5P8VSN9_9NOSO</name>
<dbReference type="EMBL" id="CP045226">
    <property type="protein sequence ID" value="QFS43370.1"/>
    <property type="molecule type" value="Genomic_DNA"/>
</dbReference>
<proteinExistence type="predicted"/>
<dbReference type="AlphaFoldDB" id="A0A5P8VSN9"/>
<evidence type="ECO:0000259" key="1">
    <source>
        <dbReference type="Pfam" id="PF05685"/>
    </source>
</evidence>
<dbReference type="InterPro" id="IPR008538">
    <property type="entry name" value="Uma2"/>
</dbReference>
<dbReference type="InterPro" id="IPR011335">
    <property type="entry name" value="Restrct_endonuc-II-like"/>
</dbReference>
<dbReference type="SUPFAM" id="SSF52980">
    <property type="entry name" value="Restriction endonuclease-like"/>
    <property type="match status" value="1"/>
</dbReference>
<organism evidence="2 3">
    <name type="scientific">Nostoc sphaeroides CCNUC1</name>
    <dbReference type="NCBI Taxonomy" id="2653204"/>
    <lineage>
        <taxon>Bacteria</taxon>
        <taxon>Bacillati</taxon>
        <taxon>Cyanobacteriota</taxon>
        <taxon>Cyanophyceae</taxon>
        <taxon>Nostocales</taxon>
        <taxon>Nostocaceae</taxon>
        <taxon>Nostoc</taxon>
    </lineage>
</organism>
<keyword evidence="2" id="KW-0540">Nuclease</keyword>
<evidence type="ECO:0000313" key="3">
    <source>
        <dbReference type="Proteomes" id="UP000326678"/>
    </source>
</evidence>
<accession>A0A5P8VSN9</accession>
<keyword evidence="3" id="KW-1185">Reference proteome</keyword>
<protein>
    <submittedName>
        <fullName evidence="2">Uma2 family endonuclease</fullName>
    </submittedName>
</protein>
<dbReference type="Gene3D" id="3.90.1570.10">
    <property type="entry name" value="tt1808, chain A"/>
    <property type="match status" value="1"/>
</dbReference>
<dbReference type="KEGG" id="nsh:GXM_00843"/>
<dbReference type="PANTHER" id="PTHR36558">
    <property type="entry name" value="GLR1098 PROTEIN"/>
    <property type="match status" value="1"/>
</dbReference>
<dbReference type="GO" id="GO:0004519">
    <property type="term" value="F:endonuclease activity"/>
    <property type="evidence" value="ECO:0007669"/>
    <property type="project" value="UniProtKB-KW"/>
</dbReference>
<keyword evidence="2" id="KW-0255">Endonuclease</keyword>
<sequence>MLSYRQCDASGGLRQRLPPMISTISRRYSLDEYRAIEEKAEGRNEYRDGEIVPMAGGTLKHSRIGGNIFAFFKFMLRDTQFEPINSDLRLWIPEHRRGVYPDVMVFDGEPQLNGDRLDEVLNPILIVEVLSPSTADYDRLNKFRMYRSIASFSEYLLVEQDEPFVERYTKQAQGWLLSDFSGLELSISLDSVSIELPMAEIYRGVVFE</sequence>
<reference evidence="2 3" key="1">
    <citation type="submission" date="2019-10" db="EMBL/GenBank/DDBJ databases">
        <title>Genomic and transcriptomic insights into the perfect genentic adaptation of a filamentous nitrogen-fixing cyanobacterium to rice fields.</title>
        <authorList>
            <person name="Chen Z."/>
        </authorList>
    </citation>
    <scope>NUCLEOTIDE SEQUENCE [LARGE SCALE GENOMIC DNA]</scope>
    <source>
        <strain evidence="2">CCNUC1</strain>
    </source>
</reference>
<dbReference type="CDD" id="cd06260">
    <property type="entry name" value="DUF820-like"/>
    <property type="match status" value="1"/>
</dbReference>
<gene>
    <name evidence="2" type="ORF">GXM_00843</name>
</gene>
<dbReference type="PANTHER" id="PTHR36558:SF1">
    <property type="entry name" value="RESTRICTION ENDONUCLEASE DOMAIN-CONTAINING PROTEIN-RELATED"/>
    <property type="match status" value="1"/>
</dbReference>
<evidence type="ECO:0000313" key="2">
    <source>
        <dbReference type="EMBL" id="QFS43370.1"/>
    </source>
</evidence>
<feature type="domain" description="Putative restriction endonuclease" evidence="1">
    <location>
        <begin position="31"/>
        <end position="197"/>
    </location>
</feature>
<dbReference type="Proteomes" id="UP000326678">
    <property type="component" value="Chromosome Gxm1"/>
</dbReference>
<keyword evidence="2" id="KW-0378">Hydrolase</keyword>
<dbReference type="Pfam" id="PF05685">
    <property type="entry name" value="Uma2"/>
    <property type="match status" value="1"/>
</dbReference>
<dbReference type="InterPro" id="IPR012296">
    <property type="entry name" value="Nuclease_put_TT1808"/>
</dbReference>